<keyword evidence="1" id="KW-1133">Transmembrane helix</keyword>
<reference evidence="2 3" key="1">
    <citation type="submission" date="2021-04" db="EMBL/GenBank/DDBJ databases">
        <authorList>
            <person name="De Guttry C."/>
            <person name="Zahm M."/>
            <person name="Klopp C."/>
            <person name="Cabau C."/>
            <person name="Louis A."/>
            <person name="Berthelot C."/>
            <person name="Parey E."/>
            <person name="Roest Crollius H."/>
            <person name="Montfort J."/>
            <person name="Robinson-Rechavi M."/>
            <person name="Bucao C."/>
            <person name="Bouchez O."/>
            <person name="Gislard M."/>
            <person name="Lluch J."/>
            <person name="Milhes M."/>
            <person name="Lampietro C."/>
            <person name="Lopez Roques C."/>
            <person name="Donnadieu C."/>
            <person name="Braasch I."/>
            <person name="Desvignes T."/>
            <person name="Postlethwait J."/>
            <person name="Bobe J."/>
            <person name="Wedekind C."/>
            <person name="Guiguen Y."/>
        </authorList>
    </citation>
    <scope>NUCLEOTIDE SEQUENCE [LARGE SCALE GENOMIC DNA]</scope>
    <source>
        <strain evidence="2">Cs_M1</strain>
        <tissue evidence="2">Blood</tissue>
    </source>
</reference>
<proteinExistence type="predicted"/>
<protein>
    <submittedName>
        <fullName evidence="2">Uncharacterized protein</fullName>
    </submittedName>
</protein>
<gene>
    <name evidence="2" type="ORF">J4Q44_G00313080</name>
</gene>
<evidence type="ECO:0000313" key="3">
    <source>
        <dbReference type="Proteomes" id="UP001356427"/>
    </source>
</evidence>
<comment type="caution">
    <text evidence="2">The sequence shown here is derived from an EMBL/GenBank/DDBJ whole genome shotgun (WGS) entry which is preliminary data.</text>
</comment>
<name>A0AAN8KUH7_9TELE</name>
<feature type="transmembrane region" description="Helical" evidence="1">
    <location>
        <begin position="111"/>
        <end position="132"/>
    </location>
</feature>
<keyword evidence="3" id="KW-1185">Reference proteome</keyword>
<evidence type="ECO:0000256" key="1">
    <source>
        <dbReference type="SAM" id="Phobius"/>
    </source>
</evidence>
<organism evidence="2 3">
    <name type="scientific">Coregonus suidteri</name>
    <dbReference type="NCBI Taxonomy" id="861788"/>
    <lineage>
        <taxon>Eukaryota</taxon>
        <taxon>Metazoa</taxon>
        <taxon>Chordata</taxon>
        <taxon>Craniata</taxon>
        <taxon>Vertebrata</taxon>
        <taxon>Euteleostomi</taxon>
        <taxon>Actinopterygii</taxon>
        <taxon>Neopterygii</taxon>
        <taxon>Teleostei</taxon>
        <taxon>Protacanthopterygii</taxon>
        <taxon>Salmoniformes</taxon>
        <taxon>Salmonidae</taxon>
        <taxon>Coregoninae</taxon>
        <taxon>Coregonus</taxon>
    </lineage>
</organism>
<dbReference type="Proteomes" id="UP001356427">
    <property type="component" value="Unassembled WGS sequence"/>
</dbReference>
<keyword evidence="1" id="KW-0472">Membrane</keyword>
<evidence type="ECO:0000313" key="2">
    <source>
        <dbReference type="EMBL" id="KAK6298253.1"/>
    </source>
</evidence>
<accession>A0AAN8KUH7</accession>
<dbReference type="EMBL" id="JAGTTL010000030">
    <property type="protein sequence ID" value="KAK6298253.1"/>
    <property type="molecule type" value="Genomic_DNA"/>
</dbReference>
<dbReference type="AlphaFoldDB" id="A0AAN8KUH7"/>
<sequence length="155" mass="17749">MQRMKSLSESQRELELERKLFSAVRALKQSQSDNIKLQVEEFKFKYEPDEVNKKYYSEAQVRETPCRHLYPKPNPALPGDSKCVRICEEPPNAIPNRPMSVSPWSCRPLSLLLRGVNFGFLVVFFLGFVRALTTRPPLPTLPLSFGRAVTGKSLH</sequence>
<keyword evidence="1" id="KW-0812">Transmembrane</keyword>